<dbReference type="EMBL" id="PHHF01000025">
    <property type="protein sequence ID" value="PTD25353.1"/>
    <property type="molecule type" value="Genomic_DNA"/>
</dbReference>
<protein>
    <recommendedName>
        <fullName evidence="3">BREX-1 system phosphatase PglZ type B</fullName>
    </recommendedName>
</protein>
<gene>
    <name evidence="1" type="ORF">CV103_05955</name>
</gene>
<dbReference type="RefSeq" id="WP_107394301.1">
    <property type="nucleotide sequence ID" value="NZ_PHHF01000025.1"/>
</dbReference>
<reference evidence="1 2" key="1">
    <citation type="submission" date="2017-11" db="EMBL/GenBank/DDBJ databases">
        <title>Sphingomonas oleivorans sp. nov., isolated from oil-contaminated soil.</title>
        <authorList>
            <person name="Wang L."/>
            <person name="Chen L."/>
        </authorList>
    </citation>
    <scope>NUCLEOTIDE SEQUENCE [LARGE SCALE GENOMIC DNA]</scope>
    <source>
        <strain evidence="1 2">K101</strain>
    </source>
</reference>
<accession>A0A2T4I5K4</accession>
<comment type="caution">
    <text evidence="1">The sequence shown here is derived from an EMBL/GenBank/DDBJ whole genome shotgun (WGS) entry which is preliminary data.</text>
</comment>
<dbReference type="NCBIfam" id="NF033450">
    <property type="entry name" value="BREX_PglZ_1_B"/>
    <property type="match status" value="1"/>
</dbReference>
<evidence type="ECO:0000313" key="2">
    <source>
        <dbReference type="Proteomes" id="UP000241206"/>
    </source>
</evidence>
<dbReference type="AlphaFoldDB" id="A0A2T4I5K4"/>
<organism evidence="1 2">
    <name type="scientific">Edaphosphingomonas fennica</name>
    <dbReference type="NCBI Taxonomy" id="114404"/>
    <lineage>
        <taxon>Bacteria</taxon>
        <taxon>Pseudomonadati</taxon>
        <taxon>Pseudomonadota</taxon>
        <taxon>Alphaproteobacteria</taxon>
        <taxon>Sphingomonadales</taxon>
        <taxon>Rhizorhabdaceae</taxon>
        <taxon>Edaphosphingomonas</taxon>
    </lineage>
</organism>
<name>A0A2T4I5K4_9SPHN</name>
<evidence type="ECO:0008006" key="3">
    <source>
        <dbReference type="Google" id="ProtNLM"/>
    </source>
</evidence>
<sequence>MTTPLDALVTALHDAASYNAAAEAPPEAVVWCDANREFEPLLPTLRERLPELLTYGEFDSGTRTGPAVWLRAAVAGAVPAVNIPEGTTAILYLPGVARETLKGADDCPPLLQPLVWFTVAGTVFGHVNGKDWTLRGFLTSERGPLKLSIADDNATRAALSHAALRFCTRPVEELRGQRWSADQLNALLAPDLAADMLDWIDGAFTEMGDPARFAAFANIAEKQLKFDPRKLSPQDAVRRLAKRAGRWAEVWARFAASTGFENVVTYLGLEEPGTLFDRSENRDSYPRLNAQDEKKLREALLSLADLSPEAARKQLAGLDEEHAWRRETVWARRGEAPLAQALSFLVKVAAARPLPGHEGNALAEAYVAAGADVDWAAMRALAAAPRELDREAIAAALRAVYLPWMEQGAVALQELIRVGKVKLAAPSEPGPDATTILFVDGLRMDLARELVRRLEAEGVKVSLGWMWSGFPTVTATCKPMVSPVASLLNGPPTTSDVLPLSPEGKPATKPVLFKLMEADGWETGNALLPDVKLWAETGRFDEEGHALGARLAERLSAGIRDAADRILQLVRSGRSLRIVTDHGWLLMPDGLPHAALDVGLVEPNGKRTRCALVKAKAQTSYLQVPWTWNPEVSVATATGARSFYAGYEYAHGGVSPQECILPVLEVASDGAKRAVNVGQTRWEGLRLRVEVTGGADLRIDLRLGSETSGPSLIKGGRVLDERGRTSFLVSDEHEREAACLVVLDDDGRVLAHRTLTVGED</sequence>
<evidence type="ECO:0000313" key="1">
    <source>
        <dbReference type="EMBL" id="PTD25353.1"/>
    </source>
</evidence>
<proteinExistence type="predicted"/>
<keyword evidence="2" id="KW-1185">Reference proteome</keyword>
<dbReference type="Proteomes" id="UP000241206">
    <property type="component" value="Unassembled WGS sequence"/>
</dbReference>